<organism evidence="1 2">
    <name type="scientific">Ophiobolus disseminans</name>
    <dbReference type="NCBI Taxonomy" id="1469910"/>
    <lineage>
        <taxon>Eukaryota</taxon>
        <taxon>Fungi</taxon>
        <taxon>Dikarya</taxon>
        <taxon>Ascomycota</taxon>
        <taxon>Pezizomycotina</taxon>
        <taxon>Dothideomycetes</taxon>
        <taxon>Pleosporomycetidae</taxon>
        <taxon>Pleosporales</taxon>
        <taxon>Pleosporineae</taxon>
        <taxon>Phaeosphaeriaceae</taxon>
        <taxon>Ophiobolus</taxon>
    </lineage>
</organism>
<dbReference type="Proteomes" id="UP000799424">
    <property type="component" value="Unassembled WGS sequence"/>
</dbReference>
<dbReference type="AlphaFoldDB" id="A0A6A6ZRK5"/>
<gene>
    <name evidence="1" type="ORF">CC86DRAFT_448030</name>
</gene>
<dbReference type="EMBL" id="MU006233">
    <property type="protein sequence ID" value="KAF2822905.1"/>
    <property type="molecule type" value="Genomic_DNA"/>
</dbReference>
<feature type="non-terminal residue" evidence="1">
    <location>
        <position position="66"/>
    </location>
</feature>
<keyword evidence="2" id="KW-1185">Reference proteome</keyword>
<reference evidence="1" key="1">
    <citation type="journal article" date="2020" name="Stud. Mycol.">
        <title>101 Dothideomycetes genomes: a test case for predicting lifestyles and emergence of pathogens.</title>
        <authorList>
            <person name="Haridas S."/>
            <person name="Albert R."/>
            <person name="Binder M."/>
            <person name="Bloem J."/>
            <person name="Labutti K."/>
            <person name="Salamov A."/>
            <person name="Andreopoulos B."/>
            <person name="Baker S."/>
            <person name="Barry K."/>
            <person name="Bills G."/>
            <person name="Bluhm B."/>
            <person name="Cannon C."/>
            <person name="Castanera R."/>
            <person name="Culley D."/>
            <person name="Daum C."/>
            <person name="Ezra D."/>
            <person name="Gonzalez J."/>
            <person name="Henrissat B."/>
            <person name="Kuo A."/>
            <person name="Liang C."/>
            <person name="Lipzen A."/>
            <person name="Lutzoni F."/>
            <person name="Magnuson J."/>
            <person name="Mondo S."/>
            <person name="Nolan M."/>
            <person name="Ohm R."/>
            <person name="Pangilinan J."/>
            <person name="Park H.-J."/>
            <person name="Ramirez L."/>
            <person name="Alfaro M."/>
            <person name="Sun H."/>
            <person name="Tritt A."/>
            <person name="Yoshinaga Y."/>
            <person name="Zwiers L.-H."/>
            <person name="Turgeon B."/>
            <person name="Goodwin S."/>
            <person name="Spatafora J."/>
            <person name="Crous P."/>
            <person name="Grigoriev I."/>
        </authorList>
    </citation>
    <scope>NUCLEOTIDE SEQUENCE</scope>
    <source>
        <strain evidence="1">CBS 113818</strain>
    </source>
</reference>
<sequence>MSSIQPRQFSPFVKMIARRRRLGSRWAAESVAPVVYGYNFSSRRPLDGTSKLLFSTNTSFHPYPEL</sequence>
<proteinExistence type="predicted"/>
<evidence type="ECO:0000313" key="1">
    <source>
        <dbReference type="EMBL" id="KAF2822905.1"/>
    </source>
</evidence>
<name>A0A6A6ZRK5_9PLEO</name>
<evidence type="ECO:0000313" key="2">
    <source>
        <dbReference type="Proteomes" id="UP000799424"/>
    </source>
</evidence>
<protein>
    <submittedName>
        <fullName evidence="1">Uncharacterized protein</fullName>
    </submittedName>
</protein>
<accession>A0A6A6ZRK5</accession>